<proteinExistence type="predicted"/>
<dbReference type="PANTHER" id="PTHR47481:SF31">
    <property type="entry name" value="OS01G0873500 PROTEIN"/>
    <property type="match status" value="1"/>
</dbReference>
<dbReference type="Proteomes" id="UP000288805">
    <property type="component" value="Unassembled WGS sequence"/>
</dbReference>
<gene>
    <name evidence="2" type="primary">RE1_1871</name>
    <name evidence="2" type="ORF">CK203_063362</name>
</gene>
<dbReference type="InterPro" id="IPR054722">
    <property type="entry name" value="PolX-like_BBD"/>
</dbReference>
<dbReference type="Pfam" id="PF22936">
    <property type="entry name" value="Pol_BBD"/>
    <property type="match status" value="1"/>
</dbReference>
<name>A0A438G6L8_VITVI</name>
<reference evidence="2 3" key="1">
    <citation type="journal article" date="2018" name="PLoS Genet.">
        <title>Population sequencing reveals clonal diversity and ancestral inbreeding in the grapevine cultivar Chardonnay.</title>
        <authorList>
            <person name="Roach M.J."/>
            <person name="Johnson D.L."/>
            <person name="Bohlmann J."/>
            <person name="van Vuuren H.J."/>
            <person name="Jones S.J."/>
            <person name="Pretorius I.S."/>
            <person name="Schmidt S.A."/>
            <person name="Borneman A.R."/>
        </authorList>
    </citation>
    <scope>NUCLEOTIDE SEQUENCE [LARGE SCALE GENOMIC DNA]</scope>
    <source>
        <strain evidence="3">cv. Chardonnay</strain>
        <tissue evidence="2">Leaf</tissue>
    </source>
</reference>
<evidence type="ECO:0000313" key="3">
    <source>
        <dbReference type="Proteomes" id="UP000288805"/>
    </source>
</evidence>
<protein>
    <submittedName>
        <fullName evidence="2">Retrovirus-related Pol polyprotein from transposon RE1</fullName>
    </submittedName>
</protein>
<comment type="caution">
    <text evidence="2">The sequence shown here is derived from an EMBL/GenBank/DDBJ whole genome shotgun (WGS) entry which is preliminary data.</text>
</comment>
<evidence type="ECO:0000259" key="1">
    <source>
        <dbReference type="Pfam" id="PF22936"/>
    </source>
</evidence>
<sequence>MAFSSSASSNVIFAPPNIGHLVSIKLSDTNYLIWSSQIVPHIFSGIRKISGVLSWINATLSDKVLASVYGITSAREVWSSLANKFASQSRTRVHHLKRKLQTLHQGSMKCTDFLEKVKLVSDELAAVGKPLEDDDLMSYIVSGLNPSFNPFITSLSFATRDKNVSFEDFQAELLSYELLLENQNTAIPPETNNFAFFTPKSNQQQYNRKPKNPITLSICGKLSHKALDCFHRMDYAYQGRHPPTQLAAMVAHSNAEQEEETWFADSGANQHITANLEHLTLQQPYTGQENVAVGNGQGLSIAHTGTTIFHTPEAKLNLKRVLHCPQASANLLSINQFCLDNNFLFILTGTRYFVKDIQTGRHCWKAGVKGSLSNPVAVNVYQ</sequence>
<dbReference type="PANTHER" id="PTHR47481">
    <property type="match status" value="1"/>
</dbReference>
<dbReference type="Pfam" id="PF14223">
    <property type="entry name" value="Retrotran_gag_2"/>
    <property type="match status" value="1"/>
</dbReference>
<dbReference type="AlphaFoldDB" id="A0A438G6L8"/>
<feature type="domain" description="Retrovirus-related Pol polyprotein from transposon TNT 1-94-like beta-barrel" evidence="1">
    <location>
        <begin position="262"/>
        <end position="337"/>
    </location>
</feature>
<organism evidence="2 3">
    <name type="scientific">Vitis vinifera</name>
    <name type="common">Grape</name>
    <dbReference type="NCBI Taxonomy" id="29760"/>
    <lineage>
        <taxon>Eukaryota</taxon>
        <taxon>Viridiplantae</taxon>
        <taxon>Streptophyta</taxon>
        <taxon>Embryophyta</taxon>
        <taxon>Tracheophyta</taxon>
        <taxon>Spermatophyta</taxon>
        <taxon>Magnoliopsida</taxon>
        <taxon>eudicotyledons</taxon>
        <taxon>Gunneridae</taxon>
        <taxon>Pentapetalae</taxon>
        <taxon>rosids</taxon>
        <taxon>Vitales</taxon>
        <taxon>Vitaceae</taxon>
        <taxon>Viteae</taxon>
        <taxon>Vitis</taxon>
    </lineage>
</organism>
<dbReference type="EMBL" id="QGNW01000562">
    <property type="protein sequence ID" value="RVW67863.1"/>
    <property type="molecule type" value="Genomic_DNA"/>
</dbReference>
<accession>A0A438G6L8</accession>
<evidence type="ECO:0000313" key="2">
    <source>
        <dbReference type="EMBL" id="RVW67863.1"/>
    </source>
</evidence>